<reference evidence="2 3" key="1">
    <citation type="submission" date="2015-11" db="EMBL/GenBank/DDBJ databases">
        <title>Genomic analysis of 38 Legionella species identifies large and diverse effector repertoires.</title>
        <authorList>
            <person name="Burstein D."/>
            <person name="Amaro F."/>
            <person name="Zusman T."/>
            <person name="Lifshitz Z."/>
            <person name="Cohen O."/>
            <person name="Gilbert J.A."/>
            <person name="Pupko T."/>
            <person name="Shuman H.A."/>
            <person name="Segal G."/>
        </authorList>
    </citation>
    <scope>NUCLEOTIDE SEQUENCE [LARGE SCALE GENOMIC DNA]</scope>
    <source>
        <strain evidence="2 3">ATCC 43878</strain>
    </source>
</reference>
<evidence type="ECO:0000256" key="1">
    <source>
        <dbReference type="SAM" id="SignalP"/>
    </source>
</evidence>
<name>A0A0W0S436_9GAMM</name>
<comment type="caution">
    <text evidence="2">The sequence shown here is derived from an EMBL/GenBank/DDBJ whole genome shotgun (WGS) entry which is preliminary data.</text>
</comment>
<dbReference type="EMBL" id="LNXV01000034">
    <property type="protein sequence ID" value="KTC77865.1"/>
    <property type="molecule type" value="Genomic_DNA"/>
</dbReference>
<dbReference type="RefSeq" id="WP_058442735.1">
    <property type="nucleotide sequence ID" value="NZ_CAAAHU010000011.1"/>
</dbReference>
<keyword evidence="3" id="KW-1185">Reference proteome</keyword>
<dbReference type="AlphaFoldDB" id="A0A0W0S436"/>
<evidence type="ECO:0000313" key="3">
    <source>
        <dbReference type="Proteomes" id="UP000054742"/>
    </source>
</evidence>
<feature type="chain" id="PRO_5006911583" evidence="1">
    <location>
        <begin position="24"/>
        <end position="151"/>
    </location>
</feature>
<dbReference type="PATRIC" id="fig|29422.6.peg.2925"/>
<organism evidence="2 3">
    <name type="scientific">Legionella brunensis</name>
    <dbReference type="NCBI Taxonomy" id="29422"/>
    <lineage>
        <taxon>Bacteria</taxon>
        <taxon>Pseudomonadati</taxon>
        <taxon>Pseudomonadota</taxon>
        <taxon>Gammaproteobacteria</taxon>
        <taxon>Legionellales</taxon>
        <taxon>Legionellaceae</taxon>
        <taxon>Legionella</taxon>
    </lineage>
</organism>
<sequence>MNHTRLLPFIFLISIVLPSAPYADSSHLDVTTWTEETLLSTLSVDYSKTASDFGPIQHRYSMNAWITLRNFFSEQIITIKEQQLTLHPQPLTQPTIVGEGIFSGIQYWRVNQSFSIPELNSILNFSLLVIKGNNPPFMIQSLSLKRDKPNQ</sequence>
<accession>A0A0W0S436</accession>
<proteinExistence type="predicted"/>
<feature type="signal peptide" evidence="1">
    <location>
        <begin position="1"/>
        <end position="23"/>
    </location>
</feature>
<keyword evidence="1" id="KW-0732">Signal</keyword>
<protein>
    <submittedName>
        <fullName evidence="2">Macrophage killing protein with similarity to conjugation protein</fullName>
    </submittedName>
</protein>
<dbReference type="Proteomes" id="UP000054742">
    <property type="component" value="Unassembled WGS sequence"/>
</dbReference>
<gene>
    <name evidence="2" type="ORF">Lbru_2758</name>
</gene>
<dbReference type="OrthoDB" id="5638127at2"/>
<evidence type="ECO:0000313" key="2">
    <source>
        <dbReference type="EMBL" id="KTC77865.1"/>
    </source>
</evidence>